<evidence type="ECO:0000256" key="4">
    <source>
        <dbReference type="ARBA" id="ARBA00022857"/>
    </source>
</evidence>
<comment type="cofactor">
    <cofactor evidence="1">
        <name>FMN</name>
        <dbReference type="ChEBI" id="CHEBI:58210"/>
    </cofactor>
</comment>
<keyword evidence="2" id="KW-0285">Flavoprotein</keyword>
<keyword evidence="3" id="KW-0288">FMN</keyword>
<organism evidence="8 9">
    <name type="scientific">Thorsellia anophelis DSM 18579</name>
    <dbReference type="NCBI Taxonomy" id="1123402"/>
    <lineage>
        <taxon>Bacteria</taxon>
        <taxon>Pseudomonadati</taxon>
        <taxon>Pseudomonadota</taxon>
        <taxon>Gammaproteobacteria</taxon>
        <taxon>Enterobacterales</taxon>
        <taxon>Thorselliaceae</taxon>
        <taxon>Thorsellia</taxon>
    </lineage>
</organism>
<reference evidence="9" key="1">
    <citation type="submission" date="2016-10" db="EMBL/GenBank/DDBJ databases">
        <authorList>
            <person name="Varghese N."/>
            <person name="Submissions S."/>
        </authorList>
    </citation>
    <scope>NUCLEOTIDE SEQUENCE [LARGE SCALE GENOMIC DNA]</scope>
    <source>
        <strain evidence="9">DSM 18579</strain>
    </source>
</reference>
<dbReference type="CDD" id="cd02932">
    <property type="entry name" value="OYE_YqiM_FMN"/>
    <property type="match status" value="1"/>
</dbReference>
<dbReference type="Gene3D" id="3.20.20.70">
    <property type="entry name" value="Aldolase class I"/>
    <property type="match status" value="1"/>
</dbReference>
<dbReference type="STRING" id="1123402.SAMN02583745_02306"/>
<dbReference type="GO" id="GO:0010181">
    <property type="term" value="F:FMN binding"/>
    <property type="evidence" value="ECO:0007669"/>
    <property type="project" value="InterPro"/>
</dbReference>
<dbReference type="InterPro" id="IPR013785">
    <property type="entry name" value="Aldolase_TIM"/>
</dbReference>
<evidence type="ECO:0000256" key="6">
    <source>
        <dbReference type="SAM" id="MobiDB-lite"/>
    </source>
</evidence>
<dbReference type="PANTHER" id="PTHR43303">
    <property type="entry name" value="NADPH DEHYDROGENASE C23G7.10C-RELATED"/>
    <property type="match status" value="1"/>
</dbReference>
<dbReference type="RefSeq" id="WP_093321220.1">
    <property type="nucleotide sequence ID" value="NZ_FOHV01000024.1"/>
</dbReference>
<feature type="region of interest" description="Disordered" evidence="6">
    <location>
        <begin position="360"/>
        <end position="379"/>
    </location>
</feature>
<dbReference type="Proteomes" id="UP000242642">
    <property type="component" value="Unassembled WGS sequence"/>
</dbReference>
<evidence type="ECO:0000313" key="8">
    <source>
        <dbReference type="EMBL" id="SET41932.1"/>
    </source>
</evidence>
<dbReference type="PANTHER" id="PTHR43303:SF4">
    <property type="entry name" value="NADPH DEHYDROGENASE C23G7.10C-RELATED"/>
    <property type="match status" value="1"/>
</dbReference>
<proteinExistence type="predicted"/>
<keyword evidence="5" id="KW-0560">Oxidoreductase</keyword>
<accession>A0A1I0EA72</accession>
<dbReference type="GO" id="GO:0050661">
    <property type="term" value="F:NADP binding"/>
    <property type="evidence" value="ECO:0007669"/>
    <property type="project" value="InterPro"/>
</dbReference>
<evidence type="ECO:0000256" key="5">
    <source>
        <dbReference type="ARBA" id="ARBA00023002"/>
    </source>
</evidence>
<dbReference type="OrthoDB" id="8523426at2"/>
<dbReference type="AlphaFoldDB" id="A0A1I0EA72"/>
<dbReference type="EMBL" id="FOHV01000024">
    <property type="protein sequence ID" value="SET41932.1"/>
    <property type="molecule type" value="Genomic_DNA"/>
</dbReference>
<sequence>MSQLFTSFTFPQSTLNLDNRIVIAPMCTYSSIDGFANDWHFQHWSSMLMSSAGLFIIEATAVTPAGRISEADLGIWDDERAQAIKLHLDKARKIANAPVGIQLAHAGRKASTPVPWKSDVKKPWQVVAPSAVRYHDSYPNPVALTINEIEIIIDEFVQAALRAQSIGIDIIEIHAAHGYLLHEFLSPITNLRTDEYGGSLNNRMRLLLEIIDRLNAHPDFKLPIGVRISATDWVEGGFDIEEAIEVAKSIQARSCAYLHVSSAGLSDQQKIPVGPLYQVPLAQAIKQAVPDLPVIAVGLITKPEEAESILTKQQADLIGLARAILYNPRWPWHAAEVLGAKVNAPLQYVRCAPRGRSDLFKPHPDMDISTTNATDALNK</sequence>
<dbReference type="SUPFAM" id="SSF51395">
    <property type="entry name" value="FMN-linked oxidoreductases"/>
    <property type="match status" value="1"/>
</dbReference>
<feature type="compositionally biased region" description="Polar residues" evidence="6">
    <location>
        <begin position="368"/>
        <end position="379"/>
    </location>
</feature>
<keyword evidence="4" id="KW-0521">NADP</keyword>
<evidence type="ECO:0000256" key="3">
    <source>
        <dbReference type="ARBA" id="ARBA00022643"/>
    </source>
</evidence>
<keyword evidence="9" id="KW-1185">Reference proteome</keyword>
<evidence type="ECO:0000259" key="7">
    <source>
        <dbReference type="Pfam" id="PF00724"/>
    </source>
</evidence>
<dbReference type="Pfam" id="PF00724">
    <property type="entry name" value="Oxidored_FMN"/>
    <property type="match status" value="1"/>
</dbReference>
<gene>
    <name evidence="8" type="ORF">SAMN02583745_02306</name>
</gene>
<dbReference type="GO" id="GO:0003959">
    <property type="term" value="F:NADPH dehydrogenase activity"/>
    <property type="evidence" value="ECO:0007669"/>
    <property type="project" value="InterPro"/>
</dbReference>
<evidence type="ECO:0000313" key="9">
    <source>
        <dbReference type="Proteomes" id="UP000242642"/>
    </source>
</evidence>
<evidence type="ECO:0000256" key="2">
    <source>
        <dbReference type="ARBA" id="ARBA00022630"/>
    </source>
</evidence>
<dbReference type="InterPro" id="IPR001155">
    <property type="entry name" value="OxRdtase_FMN_N"/>
</dbReference>
<feature type="domain" description="NADH:flavin oxidoreductase/NADH oxidase N-terminal" evidence="7">
    <location>
        <begin position="4"/>
        <end position="336"/>
    </location>
</feature>
<dbReference type="InterPro" id="IPR044152">
    <property type="entry name" value="YqjM-like"/>
</dbReference>
<evidence type="ECO:0000256" key="1">
    <source>
        <dbReference type="ARBA" id="ARBA00001917"/>
    </source>
</evidence>
<protein>
    <submittedName>
        <fullName evidence="8">2,4-dienoyl-CoA reductase</fullName>
    </submittedName>
</protein>
<name>A0A1I0EA72_9GAMM</name>